<dbReference type="InterPro" id="IPR038407">
    <property type="entry name" value="v-SNARE_N_sf"/>
</dbReference>
<keyword evidence="3" id="KW-0813">Transport</keyword>
<evidence type="ECO:0000256" key="9">
    <source>
        <dbReference type="SAM" id="Phobius"/>
    </source>
</evidence>
<feature type="domain" description="Vesicle transport v-SNARE N-terminal" evidence="10">
    <location>
        <begin position="6"/>
        <end position="93"/>
    </location>
</feature>
<proteinExistence type="inferred from homology"/>
<dbReference type="GO" id="GO:0042147">
    <property type="term" value="P:retrograde transport, endosome to Golgi"/>
    <property type="evidence" value="ECO:0007669"/>
    <property type="project" value="TreeGrafter"/>
</dbReference>
<comment type="similarity">
    <text evidence="2">Belongs to the VTI1 family.</text>
</comment>
<evidence type="ECO:0000256" key="4">
    <source>
        <dbReference type="ARBA" id="ARBA00022692"/>
    </source>
</evidence>
<dbReference type="PANTHER" id="PTHR21230:SF26">
    <property type="entry name" value="VESICLE TRANSPORT THROUGH INTERACTION WITH T-SNARES HOMOLOG 1A"/>
    <property type="match status" value="1"/>
</dbReference>
<dbReference type="GO" id="GO:0031201">
    <property type="term" value="C:SNARE complex"/>
    <property type="evidence" value="ECO:0007669"/>
    <property type="project" value="TreeGrafter"/>
</dbReference>
<dbReference type="STRING" id="436010.A0A166PIE8"/>
<dbReference type="Pfam" id="PF12352">
    <property type="entry name" value="V-SNARE_C"/>
    <property type="match status" value="1"/>
</dbReference>
<dbReference type="SUPFAM" id="SSF58038">
    <property type="entry name" value="SNARE fusion complex"/>
    <property type="match status" value="1"/>
</dbReference>
<dbReference type="GO" id="GO:0016236">
    <property type="term" value="P:macroautophagy"/>
    <property type="evidence" value="ECO:0007669"/>
    <property type="project" value="TreeGrafter"/>
</dbReference>
<dbReference type="GO" id="GO:0012507">
    <property type="term" value="C:ER to Golgi transport vesicle membrane"/>
    <property type="evidence" value="ECO:0007669"/>
    <property type="project" value="TreeGrafter"/>
</dbReference>
<dbReference type="Gene3D" id="1.20.58.400">
    <property type="entry name" value="t-snare proteins"/>
    <property type="match status" value="1"/>
</dbReference>
<dbReference type="GO" id="GO:0005789">
    <property type="term" value="C:endoplasmic reticulum membrane"/>
    <property type="evidence" value="ECO:0007669"/>
    <property type="project" value="TreeGrafter"/>
</dbReference>
<evidence type="ECO:0000256" key="7">
    <source>
        <dbReference type="ARBA" id="ARBA00023054"/>
    </source>
</evidence>
<evidence type="ECO:0000256" key="3">
    <source>
        <dbReference type="ARBA" id="ARBA00022448"/>
    </source>
</evidence>
<dbReference type="FunFam" id="1.20.5.110:FF:000002">
    <property type="entry name" value="Vesicle transport through interaction with t-SNAREsB"/>
    <property type="match status" value="1"/>
</dbReference>
<evidence type="ECO:0000256" key="5">
    <source>
        <dbReference type="ARBA" id="ARBA00022927"/>
    </source>
</evidence>
<dbReference type="Proteomes" id="UP000076532">
    <property type="component" value="Unassembled WGS sequence"/>
</dbReference>
<keyword evidence="4 9" id="KW-0812">Transmembrane</keyword>
<dbReference type="InterPro" id="IPR010989">
    <property type="entry name" value="SNARE"/>
</dbReference>
<accession>A0A166PIE8</accession>
<evidence type="ECO:0000256" key="8">
    <source>
        <dbReference type="ARBA" id="ARBA00023136"/>
    </source>
</evidence>
<dbReference type="Pfam" id="PF05008">
    <property type="entry name" value="V-SNARE"/>
    <property type="match status" value="1"/>
</dbReference>
<evidence type="ECO:0000256" key="1">
    <source>
        <dbReference type="ARBA" id="ARBA00004211"/>
    </source>
</evidence>
<evidence type="ECO:0000256" key="6">
    <source>
        <dbReference type="ARBA" id="ARBA00022989"/>
    </source>
</evidence>
<dbReference type="Gene3D" id="1.20.5.110">
    <property type="match status" value="1"/>
</dbReference>
<dbReference type="GO" id="GO:0031902">
    <property type="term" value="C:late endosome membrane"/>
    <property type="evidence" value="ECO:0007669"/>
    <property type="project" value="TreeGrafter"/>
</dbReference>
<dbReference type="AlphaFoldDB" id="A0A166PIE8"/>
<dbReference type="GO" id="GO:0005794">
    <property type="term" value="C:Golgi apparatus"/>
    <property type="evidence" value="ECO:0007669"/>
    <property type="project" value="TreeGrafter"/>
</dbReference>
<keyword evidence="12" id="KW-1185">Reference proteome</keyword>
<name>A0A166PIE8_9AGAM</name>
<keyword evidence="5" id="KW-0653">Protein transport</keyword>
<dbReference type="GO" id="GO:0005829">
    <property type="term" value="C:cytosol"/>
    <property type="evidence" value="ECO:0007669"/>
    <property type="project" value="GOC"/>
</dbReference>
<evidence type="ECO:0000313" key="11">
    <source>
        <dbReference type="EMBL" id="KZP26128.1"/>
    </source>
</evidence>
<reference evidence="11 12" key="1">
    <citation type="journal article" date="2016" name="Mol. Biol. Evol.">
        <title>Comparative Genomics of Early-Diverging Mushroom-Forming Fungi Provides Insights into the Origins of Lignocellulose Decay Capabilities.</title>
        <authorList>
            <person name="Nagy L.G."/>
            <person name="Riley R."/>
            <person name="Tritt A."/>
            <person name="Adam C."/>
            <person name="Daum C."/>
            <person name="Floudas D."/>
            <person name="Sun H."/>
            <person name="Yadav J.S."/>
            <person name="Pangilinan J."/>
            <person name="Larsson K.H."/>
            <person name="Matsuura K."/>
            <person name="Barry K."/>
            <person name="Labutti K."/>
            <person name="Kuo R."/>
            <person name="Ohm R.A."/>
            <person name="Bhattacharya S.S."/>
            <person name="Shirouzu T."/>
            <person name="Yoshinaga Y."/>
            <person name="Martin F.M."/>
            <person name="Grigoriev I.V."/>
            <person name="Hibbett D.S."/>
        </authorList>
    </citation>
    <scope>NUCLEOTIDE SEQUENCE [LARGE SCALE GENOMIC DNA]</scope>
    <source>
        <strain evidence="11 12">CBS 109695</strain>
    </source>
</reference>
<dbReference type="GO" id="GO:0005484">
    <property type="term" value="F:SNAP receptor activity"/>
    <property type="evidence" value="ECO:0007669"/>
    <property type="project" value="TreeGrafter"/>
</dbReference>
<dbReference type="SUPFAM" id="SSF47661">
    <property type="entry name" value="t-snare proteins"/>
    <property type="match status" value="1"/>
</dbReference>
<dbReference type="GO" id="GO:0006886">
    <property type="term" value="P:intracellular protein transport"/>
    <property type="evidence" value="ECO:0007669"/>
    <property type="project" value="InterPro"/>
</dbReference>
<dbReference type="GO" id="GO:0006896">
    <property type="term" value="P:Golgi to vacuole transport"/>
    <property type="evidence" value="ECO:0007669"/>
    <property type="project" value="TreeGrafter"/>
</dbReference>
<organism evidence="11 12">
    <name type="scientific">Athelia psychrophila</name>
    <dbReference type="NCBI Taxonomy" id="1759441"/>
    <lineage>
        <taxon>Eukaryota</taxon>
        <taxon>Fungi</taxon>
        <taxon>Dikarya</taxon>
        <taxon>Basidiomycota</taxon>
        <taxon>Agaricomycotina</taxon>
        <taxon>Agaricomycetes</taxon>
        <taxon>Agaricomycetidae</taxon>
        <taxon>Atheliales</taxon>
        <taxon>Atheliaceae</taxon>
        <taxon>Athelia</taxon>
    </lineage>
</organism>
<dbReference type="GO" id="GO:0048280">
    <property type="term" value="P:vesicle fusion with Golgi apparatus"/>
    <property type="evidence" value="ECO:0007669"/>
    <property type="project" value="TreeGrafter"/>
</dbReference>
<evidence type="ECO:0000313" key="12">
    <source>
        <dbReference type="Proteomes" id="UP000076532"/>
    </source>
</evidence>
<comment type="subcellular location">
    <subcellularLocation>
        <location evidence="1">Membrane</location>
        <topology evidence="1">Single-pass type IV membrane protein</topology>
    </subcellularLocation>
</comment>
<dbReference type="InterPro" id="IPR007705">
    <property type="entry name" value="Vesicle_trsprt_v-SNARE_N"/>
</dbReference>
<sequence length="214" mass="23568">MEEPTAVFSSYENEFAQLIATVKQSLEEDGSGSNGEAKKAALRRVELSLDEADDLISQMQIEIQGIPNSIRATYTPRLKRAQADLARYKKLSREAHTASRNSAAGGGGWLRGLGGRGKADAVDNAERGQRDRLLVGTSMLDDGTRRLQSSNRLALETEDQGAQILASLQRQREQIQGASDTSGMYKQRVVISAMIAVLIIVVLIILYVKLWRHR</sequence>
<dbReference type="GO" id="GO:0000149">
    <property type="term" value="F:SNARE binding"/>
    <property type="evidence" value="ECO:0007669"/>
    <property type="project" value="TreeGrafter"/>
</dbReference>
<dbReference type="EMBL" id="KV417516">
    <property type="protein sequence ID" value="KZP26128.1"/>
    <property type="molecule type" value="Genomic_DNA"/>
</dbReference>
<dbReference type="GO" id="GO:0006891">
    <property type="term" value="P:intra-Golgi vesicle-mediated transport"/>
    <property type="evidence" value="ECO:0007669"/>
    <property type="project" value="TreeGrafter"/>
</dbReference>
<feature type="transmembrane region" description="Helical" evidence="9">
    <location>
        <begin position="189"/>
        <end position="208"/>
    </location>
</feature>
<keyword evidence="6 9" id="KW-1133">Transmembrane helix</keyword>
<keyword evidence="8 9" id="KW-0472">Membrane</keyword>
<gene>
    <name evidence="11" type="ORF">FIBSPDRAFT_909310</name>
</gene>
<protein>
    <submittedName>
        <fullName evidence="11">V-snare-domain-containing protein</fullName>
    </submittedName>
</protein>
<evidence type="ECO:0000256" key="2">
    <source>
        <dbReference type="ARBA" id="ARBA00006108"/>
    </source>
</evidence>
<evidence type="ECO:0000259" key="10">
    <source>
        <dbReference type="Pfam" id="PF05008"/>
    </source>
</evidence>
<keyword evidence="7" id="KW-0175">Coiled coil</keyword>
<dbReference type="PANTHER" id="PTHR21230">
    <property type="entry name" value="VESICLE TRANSPORT V-SNARE PROTEIN VTI1-RELATED"/>
    <property type="match status" value="1"/>
</dbReference>
<dbReference type="OrthoDB" id="430637at2759"/>